<dbReference type="PROSITE" id="PS51186">
    <property type="entry name" value="GNAT"/>
    <property type="match status" value="1"/>
</dbReference>
<dbReference type="EMBL" id="BAND01000020">
    <property type="protein sequence ID" value="GAJ28369.1"/>
    <property type="molecule type" value="Genomic_DNA"/>
</dbReference>
<accession>A0A023D2S4</accession>
<dbReference type="AlphaFoldDB" id="A0A023D2S4"/>
<dbReference type="PANTHER" id="PTHR43877">
    <property type="entry name" value="AMINOALKYLPHOSPHONATE N-ACETYLTRANSFERASE-RELATED-RELATED"/>
    <property type="match status" value="1"/>
</dbReference>
<dbReference type="PANTHER" id="PTHR43877:SF1">
    <property type="entry name" value="ACETYLTRANSFERASE"/>
    <property type="match status" value="1"/>
</dbReference>
<reference evidence="4 5" key="2">
    <citation type="journal article" date="2014" name="FEMS Microbiol. Lett.">
        <title>Draft genomic DNA sequence of the facultatively methylotrophic bacterium Acidomonas methanolica type strain MB58.</title>
        <authorList>
            <person name="Higashiura N."/>
            <person name="Hadano H."/>
            <person name="Hirakawa H."/>
            <person name="Matsutani M."/>
            <person name="Takabe S."/>
            <person name="Matsushita K."/>
            <person name="Azuma Y."/>
        </authorList>
    </citation>
    <scope>NUCLEOTIDE SEQUENCE [LARGE SCALE GENOMIC DNA]</scope>
    <source>
        <strain evidence="4 5">MB58</strain>
    </source>
</reference>
<evidence type="ECO:0000313" key="4">
    <source>
        <dbReference type="EMBL" id="GAJ28369.1"/>
    </source>
</evidence>
<keyword evidence="2" id="KW-0012">Acyltransferase</keyword>
<proteinExistence type="predicted"/>
<dbReference type="Gene3D" id="3.40.630.30">
    <property type="match status" value="1"/>
</dbReference>
<protein>
    <submittedName>
        <fullName evidence="4">N-acetyltransferase GCN5</fullName>
    </submittedName>
</protein>
<dbReference type="Proteomes" id="UP000019760">
    <property type="component" value="Unassembled WGS sequence"/>
</dbReference>
<dbReference type="RefSeq" id="WP_042056830.1">
    <property type="nucleotide sequence ID" value="NZ_BAND01000020.1"/>
</dbReference>
<keyword evidence="1 4" id="KW-0808">Transferase</keyword>
<evidence type="ECO:0000259" key="3">
    <source>
        <dbReference type="PROSITE" id="PS51186"/>
    </source>
</evidence>
<dbReference type="SUPFAM" id="SSF55729">
    <property type="entry name" value="Acyl-CoA N-acyltransferases (Nat)"/>
    <property type="match status" value="1"/>
</dbReference>
<feature type="domain" description="N-acetyltransferase" evidence="3">
    <location>
        <begin position="3"/>
        <end position="177"/>
    </location>
</feature>
<name>A0A023D2S4_ACIMT</name>
<keyword evidence="5" id="KW-1185">Reference proteome</keyword>
<dbReference type="InterPro" id="IPR000182">
    <property type="entry name" value="GNAT_dom"/>
</dbReference>
<dbReference type="Pfam" id="PF13508">
    <property type="entry name" value="Acetyltransf_7"/>
    <property type="match status" value="1"/>
</dbReference>
<dbReference type="CDD" id="cd04301">
    <property type="entry name" value="NAT_SF"/>
    <property type="match status" value="1"/>
</dbReference>
<evidence type="ECO:0000256" key="1">
    <source>
        <dbReference type="ARBA" id="ARBA00022679"/>
    </source>
</evidence>
<reference evidence="5" key="1">
    <citation type="journal article" date="2014" name="FEMS Microbiol. Lett.">
        <title>Draft Genomic DNA Sequence of the Facultatively Methylotrophic Bacterium Acidomonas methanolica type strain MB58.</title>
        <authorList>
            <person name="Higashiura N."/>
            <person name="Hadano H."/>
            <person name="Hirakawa H."/>
            <person name="Matsutani M."/>
            <person name="Takabe S."/>
            <person name="Matsushita K."/>
            <person name="Azuma Y."/>
        </authorList>
    </citation>
    <scope>NUCLEOTIDE SEQUENCE [LARGE SCALE GENOMIC DNA]</scope>
    <source>
        <strain evidence="5">MB58</strain>
    </source>
</reference>
<evidence type="ECO:0000256" key="2">
    <source>
        <dbReference type="ARBA" id="ARBA00023315"/>
    </source>
</evidence>
<dbReference type="InterPro" id="IPR050832">
    <property type="entry name" value="Bact_Acetyltransf"/>
</dbReference>
<dbReference type="OrthoDB" id="118465at2"/>
<dbReference type="InterPro" id="IPR016181">
    <property type="entry name" value="Acyl_CoA_acyltransferase"/>
</dbReference>
<gene>
    <name evidence="4" type="ORF">Amme_020_038</name>
</gene>
<comment type="caution">
    <text evidence="4">The sequence shown here is derived from an EMBL/GenBank/DDBJ whole genome shotgun (WGS) entry which is preliminary data.</text>
</comment>
<sequence>MNPVIRTATPEDVPVLRAVMEAAIAELQRGFLDAGTIEASRAVMGLDTTLIADGTYYIVECGGAVAGCGGWSRRATLFGGNHTTGRSDALLDPQVDPARFRAMYTHPDFARRGVGSRILAHSEAAARAEGFTSGVLMATLAGIPLYERCGWQRGEPYAAETPDGRRVPMLKMRKRLA</sequence>
<organism evidence="4 5">
    <name type="scientific">Acidomonas methanolica NBRC 104435</name>
    <dbReference type="NCBI Taxonomy" id="1231351"/>
    <lineage>
        <taxon>Bacteria</taxon>
        <taxon>Pseudomonadati</taxon>
        <taxon>Pseudomonadota</taxon>
        <taxon>Alphaproteobacteria</taxon>
        <taxon>Acetobacterales</taxon>
        <taxon>Acetobacteraceae</taxon>
        <taxon>Acidomonas</taxon>
    </lineage>
</organism>
<dbReference type="GO" id="GO:0016747">
    <property type="term" value="F:acyltransferase activity, transferring groups other than amino-acyl groups"/>
    <property type="evidence" value="ECO:0007669"/>
    <property type="project" value="InterPro"/>
</dbReference>
<evidence type="ECO:0000313" key="5">
    <source>
        <dbReference type="Proteomes" id="UP000019760"/>
    </source>
</evidence>